<protein>
    <submittedName>
        <fullName evidence="2">Uncharacterized protein</fullName>
    </submittedName>
</protein>
<sequence>MTAPALPVLDAAALRALASRHAGPACPACVAIRAPGWEALPGSFDAAALRRVGTLRQPGTDDPTLEEHHPAGTRSWSPDAPIAPAWFPYNRCDVWECAACHRPFLRYTEYGGYYQEERIRELLPDRIVDAPR</sequence>
<dbReference type="EMBL" id="JAEPWM010000004">
    <property type="protein sequence ID" value="MBK6007009.1"/>
    <property type="molecule type" value="Genomic_DNA"/>
</dbReference>
<reference evidence="2" key="2">
    <citation type="submission" date="2021-01" db="EMBL/GenBank/DDBJ databases">
        <authorList>
            <person name="Kang M."/>
        </authorList>
    </citation>
    <scope>NUCLEOTIDE SEQUENCE</scope>
    <source>
        <strain evidence="2">KACC 17527</strain>
    </source>
</reference>
<accession>A0A934WLP5</accession>
<gene>
    <name evidence="2" type="ORF">JJB11_12985</name>
</gene>
<dbReference type="AlphaFoldDB" id="A0A934WLP5"/>
<evidence type="ECO:0000313" key="2">
    <source>
        <dbReference type="EMBL" id="MBK6007009.1"/>
    </source>
</evidence>
<dbReference type="RefSeq" id="WP_201171547.1">
    <property type="nucleotide sequence ID" value="NZ_JAEPWM010000004.1"/>
</dbReference>
<evidence type="ECO:0000313" key="3">
    <source>
        <dbReference type="Proteomes" id="UP000630528"/>
    </source>
</evidence>
<proteinExistence type="predicted"/>
<comment type="caution">
    <text evidence="2">The sequence shown here is derived from an EMBL/GenBank/DDBJ whole genome shotgun (WGS) entry which is preliminary data.</text>
</comment>
<feature type="region of interest" description="Disordered" evidence="1">
    <location>
        <begin position="55"/>
        <end position="77"/>
    </location>
</feature>
<dbReference type="Proteomes" id="UP000630528">
    <property type="component" value="Unassembled WGS sequence"/>
</dbReference>
<evidence type="ECO:0000256" key="1">
    <source>
        <dbReference type="SAM" id="MobiDB-lite"/>
    </source>
</evidence>
<organism evidence="2 3">
    <name type="scientific">Ramlibacter ginsenosidimutans</name>
    <dbReference type="NCBI Taxonomy" id="502333"/>
    <lineage>
        <taxon>Bacteria</taxon>
        <taxon>Pseudomonadati</taxon>
        <taxon>Pseudomonadota</taxon>
        <taxon>Betaproteobacteria</taxon>
        <taxon>Burkholderiales</taxon>
        <taxon>Comamonadaceae</taxon>
        <taxon>Ramlibacter</taxon>
    </lineage>
</organism>
<reference evidence="2" key="1">
    <citation type="journal article" date="2012" name="J. Microbiol. Biotechnol.">
        <title>Ramlibacter ginsenosidimutans sp. nov., with ginsenoside-converting activity.</title>
        <authorList>
            <person name="Wang L."/>
            <person name="An D.S."/>
            <person name="Kim S.G."/>
            <person name="Jin F.X."/>
            <person name="Kim S.C."/>
            <person name="Lee S.T."/>
            <person name="Im W.T."/>
        </authorList>
    </citation>
    <scope>NUCLEOTIDE SEQUENCE</scope>
    <source>
        <strain evidence="2">KACC 17527</strain>
    </source>
</reference>
<keyword evidence="3" id="KW-1185">Reference proteome</keyword>
<name>A0A934WLP5_9BURK</name>